<evidence type="ECO:0000256" key="4">
    <source>
        <dbReference type="ARBA" id="ARBA00022475"/>
    </source>
</evidence>
<accession>A0ABU5MSX0</accession>
<comment type="subcellular location">
    <subcellularLocation>
        <location evidence="1">Cell membrane</location>
        <topology evidence="1">Peripheral membrane protein</topology>
        <orientation evidence="1">Cytoplasmic side</orientation>
    </subcellularLocation>
</comment>
<feature type="compositionally biased region" description="Polar residues" evidence="8">
    <location>
        <begin position="1"/>
        <end position="13"/>
    </location>
</feature>
<evidence type="ECO:0000256" key="6">
    <source>
        <dbReference type="ARBA" id="ARBA00022779"/>
    </source>
</evidence>
<dbReference type="SUPFAM" id="SSF101801">
    <property type="entry name" value="Surface presentation of antigens (SPOA)"/>
    <property type="match status" value="1"/>
</dbReference>
<evidence type="ECO:0000256" key="5">
    <source>
        <dbReference type="ARBA" id="ARBA00022500"/>
    </source>
</evidence>
<keyword evidence="6" id="KW-0283">Flagellar rotation</keyword>
<keyword evidence="5" id="KW-0145">Chemotaxis</keyword>
<gene>
    <name evidence="10" type="primary">fliN</name>
    <name evidence="10" type="ORF">P9H32_01540</name>
</gene>
<comment type="caution">
    <text evidence="10">The sequence shown here is derived from an EMBL/GenBank/DDBJ whole genome shotgun (WGS) entry which is preliminary data.</text>
</comment>
<dbReference type="InterPro" id="IPR012826">
    <property type="entry name" value="FliN"/>
</dbReference>
<dbReference type="PANTHER" id="PTHR43484:SF1">
    <property type="entry name" value="FLAGELLAR MOTOR SWITCH PROTEIN FLIN"/>
    <property type="match status" value="1"/>
</dbReference>
<dbReference type="InterPro" id="IPR051469">
    <property type="entry name" value="FliN/MopA/SpaO"/>
</dbReference>
<keyword evidence="10" id="KW-0969">Cilium</keyword>
<organism evidence="10 11">
    <name type="scientific">Pontiella agarivorans</name>
    <dbReference type="NCBI Taxonomy" id="3038953"/>
    <lineage>
        <taxon>Bacteria</taxon>
        <taxon>Pseudomonadati</taxon>
        <taxon>Kiritimatiellota</taxon>
        <taxon>Kiritimatiellia</taxon>
        <taxon>Kiritimatiellales</taxon>
        <taxon>Pontiellaceae</taxon>
        <taxon>Pontiella</taxon>
    </lineage>
</organism>
<evidence type="ECO:0000256" key="2">
    <source>
        <dbReference type="ARBA" id="ARBA00009226"/>
    </source>
</evidence>
<reference evidence="10 11" key="1">
    <citation type="journal article" date="2024" name="Appl. Environ. Microbiol.">
        <title>Pontiella agarivorans sp. nov., a novel marine anaerobic bacterium capable of degrading macroalgal polysaccharides and fixing nitrogen.</title>
        <authorList>
            <person name="Liu N."/>
            <person name="Kivenson V."/>
            <person name="Peng X."/>
            <person name="Cui Z."/>
            <person name="Lankiewicz T.S."/>
            <person name="Gosselin K.M."/>
            <person name="English C.J."/>
            <person name="Blair E.M."/>
            <person name="O'Malley M.A."/>
            <person name="Valentine D.L."/>
        </authorList>
    </citation>
    <scope>NUCLEOTIDE SEQUENCE [LARGE SCALE GENOMIC DNA]</scope>
    <source>
        <strain evidence="10 11">NLcol2</strain>
    </source>
</reference>
<dbReference type="EMBL" id="JARVCO010000002">
    <property type="protein sequence ID" value="MDZ8117295.1"/>
    <property type="molecule type" value="Genomic_DNA"/>
</dbReference>
<keyword evidence="10" id="KW-0966">Cell projection</keyword>
<keyword evidence="4" id="KW-1003">Cell membrane</keyword>
<dbReference type="PRINTS" id="PR00956">
    <property type="entry name" value="FLGMOTORFLIN"/>
</dbReference>
<proteinExistence type="inferred from homology"/>
<dbReference type="Pfam" id="PF01052">
    <property type="entry name" value="FliMN_C"/>
    <property type="match status" value="1"/>
</dbReference>
<dbReference type="InterPro" id="IPR036429">
    <property type="entry name" value="SpoA-like_sf"/>
</dbReference>
<protein>
    <recommendedName>
        <fullName evidence="3">Flagellar motor switch protein FliN</fullName>
    </recommendedName>
</protein>
<sequence>MSAEMNNEQTTAADQVEVHPVSPAPLTEPVEGASEVSEEVNLNMIMDIPVDVHVEVGRTSLPVREFLRLGVGSVLQLDRLVGESADLIINGKLVGRGDVVVVDETFGIRISELAGEKELMSSW</sequence>
<name>A0ABU5MSX0_9BACT</name>
<comment type="similarity">
    <text evidence="2">Belongs to the FliN/MopA/SpaO family.</text>
</comment>
<dbReference type="RefSeq" id="WP_322607096.1">
    <property type="nucleotide sequence ID" value="NZ_JARVCO010000002.1"/>
</dbReference>
<evidence type="ECO:0000259" key="9">
    <source>
        <dbReference type="Pfam" id="PF01052"/>
    </source>
</evidence>
<dbReference type="InterPro" id="IPR001172">
    <property type="entry name" value="FliN_T3SS_HrcQb"/>
</dbReference>
<evidence type="ECO:0000313" key="11">
    <source>
        <dbReference type="Proteomes" id="UP001290861"/>
    </source>
</evidence>
<evidence type="ECO:0000256" key="1">
    <source>
        <dbReference type="ARBA" id="ARBA00004413"/>
    </source>
</evidence>
<keyword evidence="11" id="KW-1185">Reference proteome</keyword>
<dbReference type="PANTHER" id="PTHR43484">
    <property type="match status" value="1"/>
</dbReference>
<evidence type="ECO:0000256" key="7">
    <source>
        <dbReference type="ARBA" id="ARBA00023136"/>
    </source>
</evidence>
<keyword evidence="10" id="KW-0282">Flagellum</keyword>
<feature type="region of interest" description="Disordered" evidence="8">
    <location>
        <begin position="1"/>
        <end position="35"/>
    </location>
</feature>
<evidence type="ECO:0000256" key="3">
    <source>
        <dbReference type="ARBA" id="ARBA00021897"/>
    </source>
</evidence>
<feature type="domain" description="Flagellar motor switch protein FliN-like C-terminal" evidence="9">
    <location>
        <begin position="44"/>
        <end position="113"/>
    </location>
</feature>
<dbReference type="NCBIfam" id="TIGR02480">
    <property type="entry name" value="fliN"/>
    <property type="match status" value="1"/>
</dbReference>
<dbReference type="InterPro" id="IPR001543">
    <property type="entry name" value="FliN-like_C"/>
</dbReference>
<keyword evidence="7" id="KW-0472">Membrane</keyword>
<dbReference type="Proteomes" id="UP001290861">
    <property type="component" value="Unassembled WGS sequence"/>
</dbReference>
<evidence type="ECO:0000256" key="8">
    <source>
        <dbReference type="SAM" id="MobiDB-lite"/>
    </source>
</evidence>
<evidence type="ECO:0000313" key="10">
    <source>
        <dbReference type="EMBL" id="MDZ8117295.1"/>
    </source>
</evidence>
<dbReference type="Gene3D" id="2.30.330.10">
    <property type="entry name" value="SpoA-like"/>
    <property type="match status" value="1"/>
</dbReference>